<protein>
    <submittedName>
        <fullName evidence="1">Uncharacterized protein</fullName>
    </submittedName>
</protein>
<dbReference type="RefSeq" id="WP_139165321.1">
    <property type="nucleotide sequence ID" value="NZ_LN829118.1"/>
</dbReference>
<sequence>MPYPTIDLNTKKVILLSGYQWSDNSTDEEVQVVALEKLQTEMERHTDAVAFCYVSGKWVPAA</sequence>
<organism evidence="1 2">
    <name type="scientific">Candidatus Filomicrobium marinum</name>
    <dbReference type="NCBI Taxonomy" id="1608628"/>
    <lineage>
        <taxon>Bacteria</taxon>
        <taxon>Pseudomonadati</taxon>
        <taxon>Pseudomonadota</taxon>
        <taxon>Alphaproteobacteria</taxon>
        <taxon>Hyphomicrobiales</taxon>
        <taxon>Hyphomicrobiaceae</taxon>
        <taxon>Filomicrobium</taxon>
    </lineage>
</organism>
<dbReference type="KEGG" id="fiy:BN1229_v1_3700"/>
<gene>
    <name evidence="1" type="ORF">YBN1229_v1_3700</name>
</gene>
<reference evidence="2" key="1">
    <citation type="submission" date="2015-02" db="EMBL/GenBank/DDBJ databases">
        <authorList>
            <person name="Chooi Y.-H."/>
        </authorList>
    </citation>
    <scope>NUCLEOTIDE SEQUENCE [LARGE SCALE GENOMIC DNA]</scope>
    <source>
        <strain evidence="2">strain Y</strain>
    </source>
</reference>
<accession>A0A0D6JKP4</accession>
<dbReference type="EMBL" id="LN829119">
    <property type="protein sequence ID" value="CPR22267.1"/>
    <property type="molecule type" value="Genomic_DNA"/>
</dbReference>
<evidence type="ECO:0000313" key="2">
    <source>
        <dbReference type="Proteomes" id="UP000033187"/>
    </source>
</evidence>
<name>A0A0D6JKP4_9HYPH</name>
<dbReference type="Proteomes" id="UP000033187">
    <property type="component" value="Chromosome 1"/>
</dbReference>
<evidence type="ECO:0000313" key="1">
    <source>
        <dbReference type="EMBL" id="CPR22267.1"/>
    </source>
</evidence>
<proteinExistence type="predicted"/>
<keyword evidence="2" id="KW-1185">Reference proteome</keyword>
<dbReference type="AlphaFoldDB" id="A0A0D6JKP4"/>
<dbReference type="KEGG" id="fil:BN1229_v1_3707"/>